<comment type="caution">
    <text evidence="1">The sequence shown here is derived from an EMBL/GenBank/DDBJ whole genome shotgun (WGS) entry which is preliminary data.</text>
</comment>
<gene>
    <name evidence="1" type="ORF">GCM10011600_01430</name>
</gene>
<dbReference type="EMBL" id="BNAI01000001">
    <property type="protein sequence ID" value="GHF04684.1"/>
    <property type="molecule type" value="Genomic_DNA"/>
</dbReference>
<evidence type="ECO:0000313" key="1">
    <source>
        <dbReference type="EMBL" id="GHF04684.1"/>
    </source>
</evidence>
<dbReference type="AlphaFoldDB" id="A0A8J3DSI3"/>
<proteinExistence type="predicted"/>
<dbReference type="Proteomes" id="UP000617531">
    <property type="component" value="Unassembled WGS sequence"/>
</dbReference>
<reference evidence="1" key="1">
    <citation type="journal article" date="2014" name="Int. J. Syst. Evol. Microbiol.">
        <title>Complete genome sequence of Corynebacterium casei LMG S-19264T (=DSM 44701T), isolated from a smear-ripened cheese.</title>
        <authorList>
            <consortium name="US DOE Joint Genome Institute (JGI-PGF)"/>
            <person name="Walter F."/>
            <person name="Albersmeier A."/>
            <person name="Kalinowski J."/>
            <person name="Ruckert C."/>
        </authorList>
    </citation>
    <scope>NUCLEOTIDE SEQUENCE</scope>
    <source>
        <strain evidence="1">CGMCC 1.16548</strain>
    </source>
</reference>
<accession>A0A8J3DSI3</accession>
<reference evidence="1" key="2">
    <citation type="submission" date="2020-09" db="EMBL/GenBank/DDBJ databases">
        <authorList>
            <person name="Sun Q."/>
            <person name="Zhou Y."/>
        </authorList>
    </citation>
    <scope>NUCLEOTIDE SEQUENCE</scope>
    <source>
        <strain evidence="1">CGMCC 1.16548</strain>
    </source>
</reference>
<organism evidence="1 2">
    <name type="scientific">Pseudolysinimonas yzui</name>
    <dbReference type="NCBI Taxonomy" id="2708254"/>
    <lineage>
        <taxon>Bacteria</taxon>
        <taxon>Bacillati</taxon>
        <taxon>Actinomycetota</taxon>
        <taxon>Actinomycetes</taxon>
        <taxon>Micrococcales</taxon>
        <taxon>Microbacteriaceae</taxon>
        <taxon>Pseudolysinimonas</taxon>
    </lineage>
</organism>
<sequence>MPGSIDGRTDITDLMSSLAGGDESVSYYLVTEGSIVPDHDVLAKTLDALADAILHESALRTAARRAAVDVGDLHAAMLDVLSESPLVRHETHQFSEGEAAILATSGVNLEGAADGIHDPTAATAARIALLMAESLTTADCAAQLRVSPGRVRQRISAKTLYAFDDGGEWRIPIWQFVGRSQVVGLEKVAQSIPTDVHPLAVQNFMARPSVDLLVDGVSLSPLEWLASGGSPEKVAELVRELPSAS</sequence>
<evidence type="ECO:0000313" key="2">
    <source>
        <dbReference type="Proteomes" id="UP000617531"/>
    </source>
</evidence>
<keyword evidence="2" id="KW-1185">Reference proteome</keyword>
<protein>
    <submittedName>
        <fullName evidence="1">Uncharacterized protein</fullName>
    </submittedName>
</protein>
<name>A0A8J3DSI3_9MICO</name>